<comment type="caution">
    <text evidence="2">The sequence shown here is derived from an EMBL/GenBank/DDBJ whole genome shotgun (WGS) entry which is preliminary data.</text>
</comment>
<evidence type="ECO:0000259" key="1">
    <source>
        <dbReference type="PROSITE" id="PS51447"/>
    </source>
</evidence>
<sequence>ISHQRVLDIITSFPLVNRVTLFDVYAGDQVPRGKKSLAYRITFQSPAHTLTDEGVSKVQQQILDKLSSELGATLRS</sequence>
<protein>
    <recommendedName>
        <fullName evidence="1">FDX-ACB domain-containing protein</fullName>
    </recommendedName>
</protein>
<feature type="non-terminal residue" evidence="2">
    <location>
        <position position="1"/>
    </location>
</feature>
<feature type="domain" description="FDX-ACB" evidence="1">
    <location>
        <begin position="1"/>
        <end position="75"/>
    </location>
</feature>
<proteinExistence type="predicted"/>
<evidence type="ECO:0000313" key="2">
    <source>
        <dbReference type="EMBL" id="GAI79647.1"/>
    </source>
</evidence>
<accession>X1RFZ7</accession>
<dbReference type="InterPro" id="IPR036690">
    <property type="entry name" value="Fdx_antiC-bd_sf"/>
</dbReference>
<dbReference type="Gene3D" id="3.30.70.380">
    <property type="entry name" value="Ferrodoxin-fold anticodon-binding domain"/>
    <property type="match status" value="1"/>
</dbReference>
<dbReference type="Pfam" id="PF03147">
    <property type="entry name" value="FDX-ACB"/>
    <property type="match status" value="1"/>
</dbReference>
<organism evidence="2">
    <name type="scientific">marine sediment metagenome</name>
    <dbReference type="NCBI Taxonomy" id="412755"/>
    <lineage>
        <taxon>unclassified sequences</taxon>
        <taxon>metagenomes</taxon>
        <taxon>ecological metagenomes</taxon>
    </lineage>
</organism>
<dbReference type="SUPFAM" id="SSF54991">
    <property type="entry name" value="Anticodon-binding domain of PheRS"/>
    <property type="match status" value="1"/>
</dbReference>
<reference evidence="2" key="1">
    <citation type="journal article" date="2014" name="Front. Microbiol.">
        <title>High frequency of phylogenetically diverse reductive dehalogenase-homologous genes in deep subseafloor sedimentary metagenomes.</title>
        <authorList>
            <person name="Kawai M."/>
            <person name="Futagami T."/>
            <person name="Toyoda A."/>
            <person name="Takaki Y."/>
            <person name="Nishi S."/>
            <person name="Hori S."/>
            <person name="Arai W."/>
            <person name="Tsubouchi T."/>
            <person name="Morono Y."/>
            <person name="Uchiyama I."/>
            <person name="Ito T."/>
            <person name="Fujiyama A."/>
            <person name="Inagaki F."/>
            <person name="Takami H."/>
        </authorList>
    </citation>
    <scope>NUCLEOTIDE SEQUENCE</scope>
    <source>
        <strain evidence="2">Expedition CK06-06</strain>
    </source>
</reference>
<name>X1RFZ7_9ZZZZ</name>
<dbReference type="SMART" id="SM00896">
    <property type="entry name" value="FDX-ACB"/>
    <property type="match status" value="1"/>
</dbReference>
<gene>
    <name evidence="2" type="ORF">S12H4_16610</name>
</gene>
<dbReference type="InterPro" id="IPR005121">
    <property type="entry name" value="Fdx_antiC-bd"/>
</dbReference>
<dbReference type="EMBL" id="BARW01008044">
    <property type="protein sequence ID" value="GAI79647.1"/>
    <property type="molecule type" value="Genomic_DNA"/>
</dbReference>
<dbReference type="PROSITE" id="PS51447">
    <property type="entry name" value="FDX_ACB"/>
    <property type="match status" value="1"/>
</dbReference>
<dbReference type="AlphaFoldDB" id="X1RFZ7"/>